<sequence length="122" mass="13153">MEDQAAVLIATCSPEIRALAVAARDRLRELLPDASEEVDTSARLIAFTYRPGTYKGLIVAIALHQAHVNLMFARGADLLTQDPTALLEGTGKKARHVKLTDPHRLTDPDLATLIRAAAALTT</sequence>
<dbReference type="Proteomes" id="UP001612741">
    <property type="component" value="Unassembled WGS sequence"/>
</dbReference>
<dbReference type="InterPro" id="IPR014922">
    <property type="entry name" value="YdhG-like"/>
</dbReference>
<dbReference type="SUPFAM" id="SSF159888">
    <property type="entry name" value="YdhG-like"/>
    <property type="match status" value="1"/>
</dbReference>
<accession>A0ABW7YJM2</accession>
<keyword evidence="3" id="KW-1185">Reference proteome</keyword>
<evidence type="ECO:0000313" key="2">
    <source>
        <dbReference type="EMBL" id="MFI6496096.1"/>
    </source>
</evidence>
<evidence type="ECO:0000313" key="3">
    <source>
        <dbReference type="Proteomes" id="UP001612741"/>
    </source>
</evidence>
<dbReference type="Pfam" id="PF08818">
    <property type="entry name" value="DUF1801"/>
    <property type="match status" value="1"/>
</dbReference>
<comment type="caution">
    <text evidence="2">The sequence shown here is derived from an EMBL/GenBank/DDBJ whole genome shotgun (WGS) entry which is preliminary data.</text>
</comment>
<evidence type="ECO:0000259" key="1">
    <source>
        <dbReference type="Pfam" id="PF08818"/>
    </source>
</evidence>
<dbReference type="RefSeq" id="WP_397078013.1">
    <property type="nucleotide sequence ID" value="NZ_JBITGY010000001.1"/>
</dbReference>
<feature type="domain" description="YdhG-like" evidence="1">
    <location>
        <begin position="23"/>
        <end position="117"/>
    </location>
</feature>
<name>A0ABW7YJM2_9ACTN</name>
<gene>
    <name evidence="2" type="ORF">ACIBG2_01875</name>
</gene>
<proteinExistence type="predicted"/>
<organism evidence="2 3">
    <name type="scientific">Nonomuraea typhae</name>
    <dbReference type="NCBI Taxonomy" id="2603600"/>
    <lineage>
        <taxon>Bacteria</taxon>
        <taxon>Bacillati</taxon>
        <taxon>Actinomycetota</taxon>
        <taxon>Actinomycetes</taxon>
        <taxon>Streptosporangiales</taxon>
        <taxon>Streptosporangiaceae</taxon>
        <taxon>Nonomuraea</taxon>
    </lineage>
</organism>
<reference evidence="2 3" key="1">
    <citation type="submission" date="2024-10" db="EMBL/GenBank/DDBJ databases">
        <title>The Natural Products Discovery Center: Release of the First 8490 Sequenced Strains for Exploring Actinobacteria Biosynthetic Diversity.</title>
        <authorList>
            <person name="Kalkreuter E."/>
            <person name="Kautsar S.A."/>
            <person name="Yang D."/>
            <person name="Bader C.D."/>
            <person name="Teijaro C.N."/>
            <person name="Fluegel L."/>
            <person name="Davis C.M."/>
            <person name="Simpson J.R."/>
            <person name="Lauterbach L."/>
            <person name="Steele A.D."/>
            <person name="Gui C."/>
            <person name="Meng S."/>
            <person name="Li G."/>
            <person name="Viehrig K."/>
            <person name="Ye F."/>
            <person name="Su P."/>
            <person name="Kiefer A.F."/>
            <person name="Nichols A."/>
            <person name="Cepeda A.J."/>
            <person name="Yan W."/>
            <person name="Fan B."/>
            <person name="Jiang Y."/>
            <person name="Adhikari A."/>
            <person name="Zheng C.-J."/>
            <person name="Schuster L."/>
            <person name="Cowan T.M."/>
            <person name="Smanski M.J."/>
            <person name="Chevrette M.G."/>
            <person name="De Carvalho L.P.S."/>
            <person name="Shen B."/>
        </authorList>
    </citation>
    <scope>NUCLEOTIDE SEQUENCE [LARGE SCALE GENOMIC DNA]</scope>
    <source>
        <strain evidence="2 3">NPDC050545</strain>
    </source>
</reference>
<protein>
    <submittedName>
        <fullName evidence="2">DUF1801 domain-containing protein</fullName>
    </submittedName>
</protein>
<dbReference type="EMBL" id="JBITGY010000001">
    <property type="protein sequence ID" value="MFI6496096.1"/>
    <property type="molecule type" value="Genomic_DNA"/>
</dbReference>